<dbReference type="AlphaFoldDB" id="A0A150GK63"/>
<accession>A0A150GK63</accession>
<dbReference type="OrthoDB" id="341421at2759"/>
<keyword evidence="6" id="KW-1185">Reference proteome</keyword>
<reference evidence="6" key="1">
    <citation type="journal article" date="2016" name="Nat. Commun.">
        <title>The Gonium pectorale genome demonstrates co-option of cell cycle regulation during the evolution of multicellularity.</title>
        <authorList>
            <person name="Hanschen E.R."/>
            <person name="Marriage T.N."/>
            <person name="Ferris P.J."/>
            <person name="Hamaji T."/>
            <person name="Toyoda A."/>
            <person name="Fujiyama A."/>
            <person name="Neme R."/>
            <person name="Noguchi H."/>
            <person name="Minakuchi Y."/>
            <person name="Suzuki M."/>
            <person name="Kawai-Toyooka H."/>
            <person name="Smith D.R."/>
            <person name="Sparks H."/>
            <person name="Anderson J."/>
            <person name="Bakaric R."/>
            <person name="Luria V."/>
            <person name="Karger A."/>
            <person name="Kirschner M.W."/>
            <person name="Durand P.M."/>
            <person name="Michod R.E."/>
            <person name="Nozaki H."/>
            <person name="Olson B.J."/>
        </authorList>
    </citation>
    <scope>NUCLEOTIDE SEQUENCE [LARGE SCALE GENOMIC DNA]</scope>
    <source>
        <strain evidence="6">NIES-2863</strain>
    </source>
</reference>
<dbReference type="EMBL" id="LSYV01000018">
    <property type="protein sequence ID" value="KXZ50177.1"/>
    <property type="molecule type" value="Genomic_DNA"/>
</dbReference>
<gene>
    <name evidence="5" type="ORF">GPECTOR_17g814</name>
</gene>
<dbReference type="PANTHER" id="PTHR13271:SF133">
    <property type="entry name" value="SET DOMAIN-CONTAINING PROTEIN"/>
    <property type="match status" value="1"/>
</dbReference>
<dbReference type="PROSITE" id="PS50280">
    <property type="entry name" value="SET"/>
    <property type="match status" value="1"/>
</dbReference>
<dbReference type="Gene3D" id="3.90.1420.10">
    <property type="entry name" value="Rubisco LSMT, substrate-binding domain"/>
    <property type="match status" value="1"/>
</dbReference>
<keyword evidence="3" id="KW-0949">S-adenosyl-L-methionine</keyword>
<evidence type="ECO:0000256" key="3">
    <source>
        <dbReference type="ARBA" id="ARBA00022691"/>
    </source>
</evidence>
<comment type="caution">
    <text evidence="5">The sequence shown here is derived from an EMBL/GenBank/DDBJ whole genome shotgun (WGS) entry which is preliminary data.</text>
</comment>
<dbReference type="InterPro" id="IPR050600">
    <property type="entry name" value="SETD3_SETD6_MTase"/>
</dbReference>
<evidence type="ECO:0000259" key="4">
    <source>
        <dbReference type="PROSITE" id="PS50280"/>
    </source>
</evidence>
<dbReference type="GO" id="GO:0032259">
    <property type="term" value="P:methylation"/>
    <property type="evidence" value="ECO:0007669"/>
    <property type="project" value="UniProtKB-KW"/>
</dbReference>
<dbReference type="Gene3D" id="3.90.1410.10">
    <property type="entry name" value="set domain protein methyltransferase, domain 1"/>
    <property type="match status" value="1"/>
</dbReference>
<dbReference type="Proteomes" id="UP000075714">
    <property type="component" value="Unassembled WGS sequence"/>
</dbReference>
<feature type="domain" description="SET" evidence="4">
    <location>
        <begin position="6"/>
        <end position="277"/>
    </location>
</feature>
<dbReference type="InterPro" id="IPR001214">
    <property type="entry name" value="SET_dom"/>
</dbReference>
<dbReference type="GO" id="GO:0016279">
    <property type="term" value="F:protein-lysine N-methyltransferase activity"/>
    <property type="evidence" value="ECO:0007669"/>
    <property type="project" value="TreeGrafter"/>
</dbReference>
<dbReference type="SUPFAM" id="SSF82199">
    <property type="entry name" value="SET domain"/>
    <property type="match status" value="1"/>
</dbReference>
<dbReference type="Pfam" id="PF00856">
    <property type="entry name" value="SET"/>
    <property type="match status" value="1"/>
</dbReference>
<evidence type="ECO:0000313" key="6">
    <source>
        <dbReference type="Proteomes" id="UP000075714"/>
    </source>
</evidence>
<dbReference type="Pfam" id="PF09273">
    <property type="entry name" value="Rubis-subs-bind"/>
    <property type="match status" value="1"/>
</dbReference>
<name>A0A150GK63_GONPE</name>
<dbReference type="SUPFAM" id="SSF81822">
    <property type="entry name" value="RuBisCo LSMT C-terminal, substrate-binding domain"/>
    <property type="match status" value="1"/>
</dbReference>
<dbReference type="InterPro" id="IPR036464">
    <property type="entry name" value="Rubisco_LSMT_subst-bd_sf"/>
</dbReference>
<organism evidence="5 6">
    <name type="scientific">Gonium pectorale</name>
    <name type="common">Green alga</name>
    <dbReference type="NCBI Taxonomy" id="33097"/>
    <lineage>
        <taxon>Eukaryota</taxon>
        <taxon>Viridiplantae</taxon>
        <taxon>Chlorophyta</taxon>
        <taxon>core chlorophytes</taxon>
        <taxon>Chlorophyceae</taxon>
        <taxon>CS clade</taxon>
        <taxon>Chlamydomonadales</taxon>
        <taxon>Volvocaceae</taxon>
        <taxon>Gonium</taxon>
    </lineage>
</organism>
<evidence type="ECO:0000313" key="5">
    <source>
        <dbReference type="EMBL" id="KXZ50177.1"/>
    </source>
</evidence>
<keyword evidence="1" id="KW-0489">Methyltransferase</keyword>
<dbReference type="InterPro" id="IPR046341">
    <property type="entry name" value="SET_dom_sf"/>
</dbReference>
<proteinExistence type="predicted"/>
<dbReference type="PANTHER" id="PTHR13271">
    <property type="entry name" value="UNCHARACTERIZED PUTATIVE METHYLTRANSFERASE"/>
    <property type="match status" value="1"/>
</dbReference>
<dbReference type="InterPro" id="IPR015353">
    <property type="entry name" value="Rubisco_LSMT_subst-bd"/>
</dbReference>
<keyword evidence="2" id="KW-0808">Transferase</keyword>
<sequence>MGWAYGPASIRFSGVKPSTFAGIRGLAASSDIANDALIVEVPRRSALVLAPKQRNSCPGMVTDDWWKSAPWFAKMAAMILWHKRQGSASPLAPWVAQLPANTGVPFLWDDKELAALQYPVLIEQVRQQKAEWQALHAELASKGTPPGTTPPSASEFYWAMSCVRSRTFSGPYIGSTLQDRLRLAGLVAVLVAGNTALGVADPAKSLSAAIAVLIFNILYELILSRSLKQYAICPLIDLFNHSSTVQSEVSYNYFGDSYSVVASRDFKKGEQVFISYGTQSNDSLMQYYGFAEPNNPADAYVMSDMLRWAGALGRPVGRERLEALKASSLATSLKQVVVQRAGFPAEALQALRFLLASDAEAAAGVAAFSKAGNPDQEAALAEALVRLVRAELGSLGTSIQEDEALLASGATGKKGGLSSSTAAAVAFRLEKKRVLSAVLNNMGA</sequence>
<evidence type="ECO:0000256" key="2">
    <source>
        <dbReference type="ARBA" id="ARBA00022679"/>
    </source>
</evidence>
<dbReference type="CDD" id="cd10527">
    <property type="entry name" value="SET_LSMT"/>
    <property type="match status" value="1"/>
</dbReference>
<evidence type="ECO:0000256" key="1">
    <source>
        <dbReference type="ARBA" id="ARBA00022603"/>
    </source>
</evidence>
<protein>
    <recommendedName>
        <fullName evidence="4">SET domain-containing protein</fullName>
    </recommendedName>
</protein>